<evidence type="ECO:0000256" key="6">
    <source>
        <dbReference type="ARBA" id="ARBA00022454"/>
    </source>
</evidence>
<evidence type="ECO:0000256" key="4">
    <source>
        <dbReference type="ARBA" id="ARBA00006564"/>
    </source>
</evidence>
<organism evidence="11 12">
    <name type="scientific">Mycena citricolor</name>
    <dbReference type="NCBI Taxonomy" id="2018698"/>
    <lineage>
        <taxon>Eukaryota</taxon>
        <taxon>Fungi</taxon>
        <taxon>Dikarya</taxon>
        <taxon>Basidiomycota</taxon>
        <taxon>Agaricomycotina</taxon>
        <taxon>Agaricomycetes</taxon>
        <taxon>Agaricomycetidae</taxon>
        <taxon>Agaricales</taxon>
        <taxon>Marasmiineae</taxon>
        <taxon>Mycenaceae</taxon>
        <taxon>Mycena</taxon>
    </lineage>
</organism>
<protein>
    <recommendedName>
        <fullName evidence="10">Histone H4</fullName>
    </recommendedName>
</protein>
<comment type="caution">
    <text evidence="11">The sequence shown here is derived from an EMBL/GenBank/DDBJ whole genome shotgun (WGS) entry which is preliminary data.</text>
</comment>
<dbReference type="Gene3D" id="3.80.10.10">
    <property type="entry name" value="Ribonuclease Inhibitor"/>
    <property type="match status" value="1"/>
</dbReference>
<dbReference type="GO" id="GO:0030527">
    <property type="term" value="F:structural constituent of chromatin"/>
    <property type="evidence" value="ECO:0007669"/>
    <property type="project" value="InterPro"/>
</dbReference>
<evidence type="ECO:0000256" key="10">
    <source>
        <dbReference type="RuleBase" id="RU000528"/>
    </source>
</evidence>
<dbReference type="CDD" id="cd22912">
    <property type="entry name" value="HFD_H4"/>
    <property type="match status" value="1"/>
</dbReference>
<evidence type="ECO:0000256" key="5">
    <source>
        <dbReference type="ARBA" id="ARBA00011538"/>
    </source>
</evidence>
<dbReference type="AlphaFoldDB" id="A0AAD2GU38"/>
<dbReference type="SMART" id="SM00417">
    <property type="entry name" value="H4"/>
    <property type="match status" value="1"/>
</dbReference>
<dbReference type="InterPro" id="IPR009072">
    <property type="entry name" value="Histone-fold"/>
</dbReference>
<dbReference type="FunFam" id="1.10.20.10:FF:000012">
    <property type="entry name" value="Histone H4"/>
    <property type="match status" value="1"/>
</dbReference>
<dbReference type="EMBL" id="CAVNYO010000039">
    <property type="protein sequence ID" value="CAK5263332.1"/>
    <property type="molecule type" value="Genomic_DNA"/>
</dbReference>
<gene>
    <name evidence="11" type="ORF">MYCIT1_LOCUS2756</name>
</gene>
<evidence type="ECO:0000256" key="8">
    <source>
        <dbReference type="ARBA" id="ARBA00023242"/>
    </source>
</evidence>
<evidence type="ECO:0000256" key="9">
    <source>
        <dbReference type="ARBA" id="ARBA00023269"/>
    </source>
</evidence>
<dbReference type="GO" id="GO:0003677">
    <property type="term" value="F:DNA binding"/>
    <property type="evidence" value="ECO:0007669"/>
    <property type="project" value="UniProtKB-KW"/>
</dbReference>
<evidence type="ECO:0000313" key="12">
    <source>
        <dbReference type="Proteomes" id="UP001295794"/>
    </source>
</evidence>
<evidence type="ECO:0000256" key="2">
    <source>
        <dbReference type="ARBA" id="ARBA00004123"/>
    </source>
</evidence>
<proteinExistence type="inferred from homology"/>
<keyword evidence="6 10" id="KW-0158">Chromosome</keyword>
<dbReference type="InterPro" id="IPR019809">
    <property type="entry name" value="Histone_H4_CS"/>
</dbReference>
<sequence>MLEKLPPEILSRVLEIAIETWGIGFLPPICLVSSTCYHVVNSSPSLWGILNIGKRSSMSVLSTQLVKAKESELRIYVASRGWQNRGADKHMKRFAARLAELSRNWVEISCPSSLLAVTKWSNMARLRTLTLSYNRGEGAREFFGADTPRNSILSSFTAVNLPQDWVQGFLGPSISYFAWGRFQAESPMLVQRYLALIPNVHTLGISDGSLQEVHDDMPVNSLDNLHHLEIAHVKHFSPILLYTRAPSLRVLAIRQSVGQMSLVFSHWSQPRFLPSHLQNLELFNCFERRDTPFLIQWLARLPKLLRLAISNEDADFSANPAARTSHNDLVTAMVDPNGAGDGWLCPSLIHLCLDYSLRVADLLPMGLGKGGAKRHRKILRDNIQGITKPAIRRLARRGGVKRISGLIYEETRGVLKIFLENVIRDSVTYTEHAKRKTVTALDVVYALKRSGRTLYGFGA</sequence>
<dbReference type="PROSITE" id="PS00047">
    <property type="entry name" value="HISTONE_H4"/>
    <property type="match status" value="1"/>
</dbReference>
<evidence type="ECO:0000256" key="1">
    <source>
        <dbReference type="ARBA" id="ARBA00002001"/>
    </source>
</evidence>
<keyword evidence="12" id="KW-1185">Reference proteome</keyword>
<evidence type="ECO:0000256" key="7">
    <source>
        <dbReference type="ARBA" id="ARBA00023125"/>
    </source>
</evidence>
<dbReference type="GO" id="GO:0046982">
    <property type="term" value="F:protein heterodimerization activity"/>
    <property type="evidence" value="ECO:0007669"/>
    <property type="project" value="InterPro"/>
</dbReference>
<dbReference type="PANTHER" id="PTHR10484">
    <property type="entry name" value="HISTONE H4"/>
    <property type="match status" value="1"/>
</dbReference>
<evidence type="ECO:0000313" key="11">
    <source>
        <dbReference type="EMBL" id="CAK5263332.1"/>
    </source>
</evidence>
<dbReference type="GO" id="GO:0000786">
    <property type="term" value="C:nucleosome"/>
    <property type="evidence" value="ECO:0007669"/>
    <property type="project" value="UniProtKB-KW"/>
</dbReference>
<reference evidence="11" key="1">
    <citation type="submission" date="2023-11" db="EMBL/GenBank/DDBJ databases">
        <authorList>
            <person name="De Vega J J."/>
            <person name="De Vega J J."/>
        </authorList>
    </citation>
    <scope>NUCLEOTIDE SEQUENCE</scope>
</reference>
<dbReference type="SUPFAM" id="SSF47113">
    <property type="entry name" value="Histone-fold"/>
    <property type="match status" value="1"/>
</dbReference>
<comment type="subunit">
    <text evidence="5 10">The nucleosome is a histone octamer containing two molecules each of H2A, H2B, H3 and H4 assembled in one H3-H4 heterotetramer and two H2A-H2B heterodimers. The octamer wraps approximately 147 bp of DNA.</text>
</comment>
<comment type="similarity">
    <text evidence="4 10">Belongs to the histone H4 family.</text>
</comment>
<accession>A0AAD2GU38</accession>
<comment type="function">
    <text evidence="1 10">Core component of nucleosome. Nucleosomes wrap and compact DNA into chromatin, limiting DNA accessibility to the cellular machineries which require DNA as a template. Histones thereby play a central role in transcription regulation, DNA repair, DNA replication and chromosomal stability. DNA accessibility is regulated via a complex set of post-translational modifications of histones, also called histone code, and nucleosome remodeling.</text>
</comment>
<keyword evidence="9 10" id="KW-0544">Nucleosome core</keyword>
<keyword evidence="8 10" id="KW-0539">Nucleus</keyword>
<keyword evidence="7 10" id="KW-0238">DNA-binding</keyword>
<dbReference type="SUPFAM" id="SSF52047">
    <property type="entry name" value="RNI-like"/>
    <property type="match status" value="1"/>
</dbReference>
<dbReference type="PRINTS" id="PR00623">
    <property type="entry name" value="HISTONEH4"/>
</dbReference>
<dbReference type="InterPro" id="IPR001951">
    <property type="entry name" value="Histone_H4"/>
</dbReference>
<comment type="subcellular location">
    <subcellularLocation>
        <location evidence="3">Chromosome</location>
    </subcellularLocation>
    <subcellularLocation>
        <location evidence="2">Nucleus</location>
    </subcellularLocation>
</comment>
<dbReference type="GO" id="GO:0005634">
    <property type="term" value="C:nucleus"/>
    <property type="evidence" value="ECO:0007669"/>
    <property type="project" value="UniProtKB-SubCell"/>
</dbReference>
<dbReference type="Proteomes" id="UP001295794">
    <property type="component" value="Unassembled WGS sequence"/>
</dbReference>
<dbReference type="Gene3D" id="1.10.20.10">
    <property type="entry name" value="Histone, subunit A"/>
    <property type="match status" value="1"/>
</dbReference>
<evidence type="ECO:0000256" key="3">
    <source>
        <dbReference type="ARBA" id="ARBA00004286"/>
    </source>
</evidence>
<dbReference type="InterPro" id="IPR032675">
    <property type="entry name" value="LRR_dom_sf"/>
</dbReference>
<name>A0AAD2GU38_9AGAR</name>